<dbReference type="AlphaFoldDB" id="A0A1I3JEU5"/>
<keyword evidence="2" id="KW-0472">Membrane</keyword>
<dbReference type="Proteomes" id="UP000199545">
    <property type="component" value="Unassembled WGS sequence"/>
</dbReference>
<dbReference type="InterPro" id="IPR052913">
    <property type="entry name" value="Glycopeptide_resist_protein"/>
</dbReference>
<dbReference type="PANTHER" id="PTHR35788">
    <property type="entry name" value="EXPORTED PROTEIN-RELATED"/>
    <property type="match status" value="1"/>
</dbReference>
<sequence length="394" mass="43521">MNKKLASIVAIIFVIVLGGIVACFLLWGDESVKETVKETVGIGPDHKIELKSGDKTYTLDLKKVGYDGKDAATIDKNAVEKWIWKEVKKEVEEPPKNAKMKRIGDPIQPEKAGRVMDENKVRDWLKDLTPLIDKTTEIPMKTKEPQVTTKDLKNVNKKKISGYTTYFDSNNTNRNTNIRLAAKAMDRIVVNPGETFSFNKETGPHNAARGYKPATVIVKGEFTQGVGGGICQVSSTLYNSVDRAGLKITRLQHHSKSVTYVPVNRDATVSDGGPDFAFKNNYDKPIAIRVSMDDNSLTVKIYSVPELKPNKRSVPDAPKKSQIKQEKVKDPTKPNAELPKDDKVPDDGSKPNATNPDDKGETPSTENPEEPNQPDQPDPPNGGDEKKESDVNSV</sequence>
<dbReference type="EMBL" id="FORR01000001">
    <property type="protein sequence ID" value="SFI58666.1"/>
    <property type="molecule type" value="Genomic_DNA"/>
</dbReference>
<organism evidence="3 4">
    <name type="scientific">Thermoflavimicrobium dichotomicum</name>
    <dbReference type="NCBI Taxonomy" id="46223"/>
    <lineage>
        <taxon>Bacteria</taxon>
        <taxon>Bacillati</taxon>
        <taxon>Bacillota</taxon>
        <taxon>Bacilli</taxon>
        <taxon>Bacillales</taxon>
        <taxon>Thermoactinomycetaceae</taxon>
        <taxon>Thermoflavimicrobium</taxon>
    </lineage>
</organism>
<feature type="compositionally biased region" description="Basic and acidic residues" evidence="1">
    <location>
        <begin position="383"/>
        <end position="394"/>
    </location>
</feature>
<dbReference type="PROSITE" id="PS51257">
    <property type="entry name" value="PROKAR_LIPOPROTEIN"/>
    <property type="match status" value="1"/>
</dbReference>
<reference evidence="3 4" key="1">
    <citation type="submission" date="2016-10" db="EMBL/GenBank/DDBJ databases">
        <authorList>
            <person name="de Groot N.N."/>
        </authorList>
    </citation>
    <scope>NUCLEOTIDE SEQUENCE [LARGE SCALE GENOMIC DNA]</scope>
    <source>
        <strain evidence="3 4">DSM 44778</strain>
    </source>
</reference>
<dbReference type="InterPro" id="IPR007391">
    <property type="entry name" value="Vancomycin_resist_VanW"/>
</dbReference>
<keyword evidence="4" id="KW-1185">Reference proteome</keyword>
<evidence type="ECO:0000256" key="1">
    <source>
        <dbReference type="SAM" id="MobiDB-lite"/>
    </source>
</evidence>
<keyword evidence="2" id="KW-1133">Transmembrane helix</keyword>
<gene>
    <name evidence="3" type="ORF">SAMN05421852_10143</name>
</gene>
<dbReference type="RefSeq" id="WP_175482211.1">
    <property type="nucleotide sequence ID" value="NZ_FORR01000001.1"/>
</dbReference>
<protein>
    <submittedName>
        <fullName evidence="3">Vancomycin resistance protein YoaR, contains peptidoglycan-binding and VanW domains</fullName>
    </submittedName>
</protein>
<evidence type="ECO:0000313" key="4">
    <source>
        <dbReference type="Proteomes" id="UP000199545"/>
    </source>
</evidence>
<name>A0A1I3JEU5_9BACL</name>
<evidence type="ECO:0000256" key="2">
    <source>
        <dbReference type="SAM" id="Phobius"/>
    </source>
</evidence>
<dbReference type="Pfam" id="PF04294">
    <property type="entry name" value="VanW"/>
    <property type="match status" value="1"/>
</dbReference>
<keyword evidence="2" id="KW-0812">Transmembrane</keyword>
<evidence type="ECO:0000313" key="3">
    <source>
        <dbReference type="EMBL" id="SFI58666.1"/>
    </source>
</evidence>
<dbReference type="PANTHER" id="PTHR35788:SF1">
    <property type="entry name" value="EXPORTED PROTEIN"/>
    <property type="match status" value="1"/>
</dbReference>
<feature type="compositionally biased region" description="Basic and acidic residues" evidence="1">
    <location>
        <begin position="313"/>
        <end position="349"/>
    </location>
</feature>
<dbReference type="STRING" id="46223.SAMN05421852_10143"/>
<feature type="region of interest" description="Disordered" evidence="1">
    <location>
        <begin position="308"/>
        <end position="394"/>
    </location>
</feature>
<feature type="transmembrane region" description="Helical" evidence="2">
    <location>
        <begin position="7"/>
        <end position="27"/>
    </location>
</feature>
<accession>A0A1I3JEU5</accession>
<proteinExistence type="predicted"/>